<evidence type="ECO:0000313" key="12">
    <source>
        <dbReference type="Proteomes" id="UP000002173"/>
    </source>
</evidence>
<evidence type="ECO:0000256" key="10">
    <source>
        <dbReference type="SAM" id="Phobius"/>
    </source>
</evidence>
<dbReference type="RefSeq" id="XP_001610160.1">
    <property type="nucleotide sequence ID" value="XM_001610110.1"/>
</dbReference>
<keyword evidence="12" id="KW-1185">Reference proteome</keyword>
<feature type="transmembrane region" description="Helical" evidence="10">
    <location>
        <begin position="205"/>
        <end position="223"/>
    </location>
</feature>
<evidence type="ECO:0000256" key="3">
    <source>
        <dbReference type="ARBA" id="ARBA00022448"/>
    </source>
</evidence>
<dbReference type="PROSITE" id="PS50920">
    <property type="entry name" value="SOLCAR"/>
    <property type="match status" value="2"/>
</dbReference>
<dbReference type="PANTHER" id="PTHR45758:SF4">
    <property type="entry name" value="MITOFERRIN-1"/>
    <property type="match status" value="1"/>
</dbReference>
<dbReference type="GO" id="GO:0048250">
    <property type="term" value="P:iron import into the mitochondrion"/>
    <property type="evidence" value="ECO:0007669"/>
    <property type="project" value="TreeGrafter"/>
</dbReference>
<dbReference type="GeneID" id="5478394"/>
<comment type="similarity">
    <text evidence="2 9">Belongs to the mitochondrial carrier (TC 2.A.29) family.</text>
</comment>
<evidence type="ECO:0000256" key="1">
    <source>
        <dbReference type="ARBA" id="ARBA00004225"/>
    </source>
</evidence>
<evidence type="ECO:0000313" key="11">
    <source>
        <dbReference type="EMBL" id="EDO06592.1"/>
    </source>
</evidence>
<dbReference type="InterPro" id="IPR018108">
    <property type="entry name" value="MCP_transmembrane"/>
</dbReference>
<evidence type="ECO:0000256" key="7">
    <source>
        <dbReference type="ARBA" id="ARBA00023136"/>
    </source>
</evidence>
<feature type="transmembrane region" description="Helical" evidence="10">
    <location>
        <begin position="164"/>
        <end position="185"/>
    </location>
</feature>
<keyword evidence="6" id="KW-0496">Mitochondrion</keyword>
<gene>
    <name evidence="11" type="ORF">BBOV_II006420</name>
</gene>
<proteinExistence type="inferred from homology"/>
<dbReference type="KEGG" id="bbo:BBOV_II006420"/>
<dbReference type="GO" id="GO:0031966">
    <property type="term" value="C:mitochondrial membrane"/>
    <property type="evidence" value="ECO:0007669"/>
    <property type="project" value="UniProtKB-SubCell"/>
</dbReference>
<comment type="caution">
    <text evidence="11">The sequence shown here is derived from an EMBL/GenBank/DDBJ whole genome shotgun (WGS) entry which is preliminary data.</text>
</comment>
<evidence type="ECO:0000256" key="2">
    <source>
        <dbReference type="ARBA" id="ARBA00006375"/>
    </source>
</evidence>
<reference evidence="11 12" key="1">
    <citation type="journal article" date="2007" name="PLoS Pathog.">
        <title>Genome sequence of Babesia bovis and comparative analysis of apicomplexan hemoprotozoa.</title>
        <authorList>
            <person name="Brayton K.A."/>
            <person name="Lau A.O.T."/>
            <person name="Herndon D.R."/>
            <person name="Hannick L."/>
            <person name="Kappmeyer L.S."/>
            <person name="Berens S.J."/>
            <person name="Bidwell S.L."/>
            <person name="Brown W.C."/>
            <person name="Crabtree J."/>
            <person name="Fadrosh D."/>
            <person name="Feldblum T."/>
            <person name="Forberger H.A."/>
            <person name="Haas B.J."/>
            <person name="Howell J.M."/>
            <person name="Khouri H."/>
            <person name="Koo H."/>
            <person name="Mann D.J."/>
            <person name="Norimine J."/>
            <person name="Paulsen I.T."/>
            <person name="Radune D."/>
            <person name="Ren Q."/>
            <person name="Smith R.K. Jr."/>
            <person name="Suarez C.E."/>
            <person name="White O."/>
            <person name="Wortman J.R."/>
            <person name="Knowles D.P. Jr."/>
            <person name="McElwain T.F."/>
            <person name="Nene V.M."/>
        </authorList>
    </citation>
    <scope>NUCLEOTIDE SEQUENCE [LARGE SCALE GENOMIC DNA]</scope>
    <source>
        <strain evidence="11">T2Bo</strain>
    </source>
</reference>
<feature type="repeat" description="Solcar" evidence="8">
    <location>
        <begin position="204"/>
        <end position="294"/>
    </location>
</feature>
<dbReference type="AlphaFoldDB" id="A7AUI1"/>
<feature type="repeat" description="Solcar" evidence="8">
    <location>
        <begin position="110"/>
        <end position="192"/>
    </location>
</feature>
<dbReference type="PANTHER" id="PTHR45758">
    <property type="entry name" value="MITOFERRIN-1-RELATED"/>
    <property type="match status" value="1"/>
</dbReference>
<organism evidence="11 12">
    <name type="scientific">Babesia bovis</name>
    <dbReference type="NCBI Taxonomy" id="5865"/>
    <lineage>
        <taxon>Eukaryota</taxon>
        <taxon>Sar</taxon>
        <taxon>Alveolata</taxon>
        <taxon>Apicomplexa</taxon>
        <taxon>Aconoidasida</taxon>
        <taxon>Piroplasmida</taxon>
        <taxon>Babesiidae</taxon>
        <taxon>Babesia</taxon>
    </lineage>
</organism>
<dbReference type="Proteomes" id="UP000002173">
    <property type="component" value="Unassembled WGS sequence"/>
</dbReference>
<evidence type="ECO:0000256" key="5">
    <source>
        <dbReference type="ARBA" id="ARBA00022989"/>
    </source>
</evidence>
<keyword evidence="7 8" id="KW-0472">Membrane</keyword>
<dbReference type="STRING" id="5865.A7AUI1"/>
<evidence type="ECO:0000256" key="9">
    <source>
        <dbReference type="RuleBase" id="RU000488"/>
    </source>
</evidence>
<dbReference type="FunCoup" id="A7AUI1">
    <property type="interactions" value="294"/>
</dbReference>
<evidence type="ECO:0000256" key="8">
    <source>
        <dbReference type="PROSITE-ProRule" id="PRU00282"/>
    </source>
</evidence>
<keyword evidence="5 10" id="KW-1133">Transmembrane helix</keyword>
<accession>A7AUI1</accession>
<reference evidence="12" key="3">
    <citation type="journal article" date="2021" name="Int. J. Parasitol.">
        <title>Comparative analysis of gene expression between Babesia bovis blood stages and kinetes allowed by improved genome annotation.</title>
        <authorList>
            <person name="Ueti M.W."/>
            <person name="Johnson W.C."/>
            <person name="Kappmeyer L.S."/>
            <person name="Herndon D.R."/>
            <person name="Mousel M.R."/>
            <person name="Reif K.E."/>
            <person name="Taus N.S."/>
            <person name="Ifeonu O.O."/>
            <person name="Silva J.C."/>
            <person name="Suarez C.E."/>
            <person name="Brayton K.A."/>
        </authorList>
    </citation>
    <scope>NUCLEOTIDE SEQUENCE [LARGE SCALE GENOMIC DNA]</scope>
</reference>
<evidence type="ECO:0000256" key="4">
    <source>
        <dbReference type="ARBA" id="ARBA00022692"/>
    </source>
</evidence>
<evidence type="ECO:0000256" key="6">
    <source>
        <dbReference type="ARBA" id="ARBA00023128"/>
    </source>
</evidence>
<comment type="subcellular location">
    <subcellularLocation>
        <location evidence="1">Mitochondrion membrane</location>
        <topology evidence="1">Multi-pass membrane protein</topology>
    </subcellularLocation>
</comment>
<dbReference type="InterPro" id="IPR023395">
    <property type="entry name" value="MCP_dom_sf"/>
</dbReference>
<dbReference type="GO" id="GO:0015093">
    <property type="term" value="F:ferrous iron transmembrane transporter activity"/>
    <property type="evidence" value="ECO:0007669"/>
    <property type="project" value="TreeGrafter"/>
</dbReference>
<sequence>MESDDATPLNFDEWNGDCTLWQHAICGSAAGVMEHTLLFPLDTLKTRLQCGWCNQERKTIASVLERGFGACSLSPPQTRIYGQLYRGCNIMAVGCIPAHVLYFTAYEVLKKVVNVPMAGAIATVCHDAILTPADVIKQRLQVGSYRNSFHCVAQIMRYEGIKSFYRSLPVALFMNMPYNAVLVGINDFLLNRHPGGANNRSIRTYFLYAGIGGAVAGAITNPIDVIKTHMQTQQCYRKDKDPSRPVYTNPANTALALYREYGFRIFWRGTVTRMCICLPAAAISWGTYSTLKNAFRNFNNG</sequence>
<dbReference type="SUPFAM" id="SSF103506">
    <property type="entry name" value="Mitochondrial carrier"/>
    <property type="match status" value="1"/>
</dbReference>
<protein>
    <submittedName>
        <fullName evidence="11">Mitochondrial carrier protein, putative</fullName>
    </submittedName>
</protein>
<dbReference type="EMBL" id="AAXT01000003">
    <property type="protein sequence ID" value="EDO06592.1"/>
    <property type="molecule type" value="Genomic_DNA"/>
</dbReference>
<name>A7AUI1_BABBO</name>
<dbReference type="InParanoid" id="A7AUI1"/>
<dbReference type="Gene3D" id="1.50.40.10">
    <property type="entry name" value="Mitochondrial carrier domain"/>
    <property type="match status" value="1"/>
</dbReference>
<dbReference type="eggNOG" id="KOG0760">
    <property type="taxonomic scope" value="Eukaryota"/>
</dbReference>
<keyword evidence="3 9" id="KW-0813">Transport</keyword>
<dbReference type="VEuPathDB" id="PiroplasmaDB:BBOV_II006420"/>
<reference evidence="12" key="2">
    <citation type="journal article" date="2020" name="Data Brief">
        <title>Transcriptome dataset of Babesia bovis life stages within vertebrate and invertebrate hosts.</title>
        <authorList>
            <person name="Ueti M.W."/>
            <person name="Johnson W.C."/>
            <person name="Kappmeyer L.S."/>
            <person name="Herndon D.R."/>
            <person name="Mousel M.R."/>
            <person name="Reif K.E."/>
            <person name="Taus N.S."/>
            <person name="Ifeonu O.O."/>
            <person name="Silva J.C."/>
            <person name="Suarez C.E."/>
            <person name="Brayton K.A."/>
        </authorList>
    </citation>
    <scope>NUCLEOTIDE SEQUENCE [LARGE SCALE GENOMIC DNA]</scope>
</reference>
<dbReference type="Pfam" id="PF00153">
    <property type="entry name" value="Mito_carr"/>
    <property type="match status" value="3"/>
</dbReference>
<dbReference type="OMA" id="AYECSKE"/>
<keyword evidence="4 8" id="KW-0812">Transmembrane</keyword>